<dbReference type="KEGG" id="mbry:B1812_09235"/>
<dbReference type="OrthoDB" id="8454338at2"/>
<dbReference type="EMBL" id="CP019948">
    <property type="protein sequence ID" value="ARN83516.1"/>
    <property type="molecule type" value="Genomic_DNA"/>
</dbReference>
<dbReference type="Proteomes" id="UP000193978">
    <property type="component" value="Chromosome"/>
</dbReference>
<gene>
    <name evidence="1" type="ORF">B1812_09235</name>
</gene>
<proteinExistence type="predicted"/>
<sequence length="69" mass="7866">MNLGTQPSARHRALLSSYLLSLWRGPKIVRRMIVADIGIWLDLGLPAQASDLLLVLRQFLSDYPESRFE</sequence>
<accession>A0A1W6N145</accession>
<dbReference type="AlphaFoldDB" id="A0A1W6N145"/>
<evidence type="ECO:0000313" key="2">
    <source>
        <dbReference type="Proteomes" id="UP000193978"/>
    </source>
</evidence>
<protein>
    <submittedName>
        <fullName evidence="1">Uncharacterized protein</fullName>
    </submittedName>
</protein>
<evidence type="ECO:0000313" key="1">
    <source>
        <dbReference type="EMBL" id="ARN83516.1"/>
    </source>
</evidence>
<dbReference type="STRING" id="655015.B1812_09235"/>
<keyword evidence="2" id="KW-1185">Reference proteome</keyword>
<organism evidence="1 2">
    <name type="scientific">Methylocystis bryophila</name>
    <dbReference type="NCBI Taxonomy" id="655015"/>
    <lineage>
        <taxon>Bacteria</taxon>
        <taxon>Pseudomonadati</taxon>
        <taxon>Pseudomonadota</taxon>
        <taxon>Alphaproteobacteria</taxon>
        <taxon>Hyphomicrobiales</taxon>
        <taxon>Methylocystaceae</taxon>
        <taxon>Methylocystis</taxon>
    </lineage>
</organism>
<reference evidence="1 2" key="1">
    <citation type="submission" date="2017-02" db="EMBL/GenBank/DDBJ databases">
        <authorList>
            <person name="Peterson S.W."/>
        </authorList>
    </citation>
    <scope>NUCLEOTIDE SEQUENCE [LARGE SCALE GENOMIC DNA]</scope>
    <source>
        <strain evidence="1 2">S285</strain>
    </source>
</reference>
<name>A0A1W6N145_9HYPH</name>